<gene>
    <name evidence="2" type="ORF">QYT958_LOCUS11332</name>
</gene>
<evidence type="ECO:0000259" key="1">
    <source>
        <dbReference type="PROSITE" id="PS50181"/>
    </source>
</evidence>
<dbReference type="AlphaFoldDB" id="A0A821C6G8"/>
<sequence length="605" mass="70747">MTTAFDNIPDLSLIEILSYLSCTDALWAFSNINARMTTLLIELGFYRHANLSSTRYYQFKAFLPILRLNEIESLVIDCYASSIQLNKWPYLPQLITLRLKGVRNLVDVYNFAQKHAKTLMHLTVESSDDYQTSLTEADYLDWLLELFSNRTYSYRNCSKHLICKKFFVICVHFVYLIWEWKQLFFLHLWSLKTIPTGLIYLRITLNKTQDLLHIMSTTPLACTLQQLHIKMSVCNDIDRSLHAKGCLPRMEALHTFTFLKSFHSYSSKEWTLVNVLTSSSVMPILRRMNFSIVIARNDLDRMTNSALFTDYRRVDIHYALIINDNRPLFELSKYVPRGSQSHPRQIGSATFMFDYWPHDQPFTTSEQFYFGKQKQRQHLFYTLPWIFKEFYELCVPDIFISDLQVFPSSTLVNRICASRLAKMNIQDNHPSPTTFFSHIMISNQVTELRLSKCDKTTPINLSNVTHLILTDSLDSLNSCSLSTSIRSIQITLHHKWLNLGNDDWNAFRKLSTLPMLKSLRVLLRNMHTPPDDASCQIIAETALMVSDFCFCFRRHGDRNEYDIDMAYAKHSLFIKQLRNRILALPLNEKPYIVVEKDSCGIFVWF</sequence>
<comment type="caution">
    <text evidence="2">The sequence shown here is derived from an EMBL/GenBank/DDBJ whole genome shotgun (WGS) entry which is preliminary data.</text>
</comment>
<evidence type="ECO:0000313" key="3">
    <source>
        <dbReference type="Proteomes" id="UP000663848"/>
    </source>
</evidence>
<organism evidence="2 3">
    <name type="scientific">Rotaria socialis</name>
    <dbReference type="NCBI Taxonomy" id="392032"/>
    <lineage>
        <taxon>Eukaryota</taxon>
        <taxon>Metazoa</taxon>
        <taxon>Spiralia</taxon>
        <taxon>Gnathifera</taxon>
        <taxon>Rotifera</taxon>
        <taxon>Eurotatoria</taxon>
        <taxon>Bdelloidea</taxon>
        <taxon>Philodinida</taxon>
        <taxon>Philodinidae</taxon>
        <taxon>Rotaria</taxon>
    </lineage>
</organism>
<proteinExistence type="predicted"/>
<feature type="domain" description="F-box" evidence="1">
    <location>
        <begin position="2"/>
        <end position="49"/>
    </location>
</feature>
<reference evidence="2" key="1">
    <citation type="submission" date="2021-02" db="EMBL/GenBank/DDBJ databases">
        <authorList>
            <person name="Nowell W R."/>
        </authorList>
    </citation>
    <scope>NUCLEOTIDE SEQUENCE</scope>
</reference>
<protein>
    <recommendedName>
        <fullName evidence="1">F-box domain-containing protein</fullName>
    </recommendedName>
</protein>
<dbReference type="Proteomes" id="UP000663848">
    <property type="component" value="Unassembled WGS sequence"/>
</dbReference>
<accession>A0A821C6G8</accession>
<evidence type="ECO:0000313" key="2">
    <source>
        <dbReference type="EMBL" id="CAF4597616.1"/>
    </source>
</evidence>
<dbReference type="PROSITE" id="PS50181">
    <property type="entry name" value="FBOX"/>
    <property type="match status" value="1"/>
</dbReference>
<dbReference type="InterPro" id="IPR001810">
    <property type="entry name" value="F-box_dom"/>
</dbReference>
<dbReference type="EMBL" id="CAJOBR010001313">
    <property type="protein sequence ID" value="CAF4597616.1"/>
    <property type="molecule type" value="Genomic_DNA"/>
</dbReference>
<name>A0A821C6G8_9BILA</name>